<evidence type="ECO:0008006" key="4">
    <source>
        <dbReference type="Google" id="ProtNLM"/>
    </source>
</evidence>
<gene>
    <name evidence="2" type="ORF">FEM03_19550</name>
</gene>
<proteinExistence type="predicted"/>
<keyword evidence="1" id="KW-0732">Signal</keyword>
<evidence type="ECO:0000313" key="2">
    <source>
        <dbReference type="EMBL" id="TLD69066.1"/>
    </source>
</evidence>
<feature type="signal peptide" evidence="1">
    <location>
        <begin position="1"/>
        <end position="20"/>
    </location>
</feature>
<sequence length="579" mass="62503">MRLLLALFFISAGMASGALRDQEITLEPGWNAVWLEVEPQKADGTPQSPAEVFQGVPEVAIVARYLPANARFEFIEDVSVDSLGNDFWLKWRRDTQVGGNTLGGMEGNTAYLIFNRSEAAVEMTLNGAVSFHRYDWQPNSFNFVGVSVGTLAPTFSEYFSPSGTHPLNQIYKLAAGKWVAVAAGERMRKNTAYWTYCGGSSSYQGPVPVLLPDLTEGVLDLGETVKFTNVTAGNLAPSASGLTLLRLVNDGIVVRDATGGSGIVDFDITTDGTGAGTLASRSSATVRLEIERGWTTAPPMRENLYLVQASIAGGSSYQQYLPLRARSDLAMVAAAGAPLPGLWVGDVVMTHATSLVAGKAGSGPRLESVRRPMRYRVILHGDAGGQTRLLEHATLMKKQQASDQLPDEFVVVVDDTKIPDFIGIEQRGGKLVGKRFDTAGYDLPRSVLPTVQDEANPNFAPATLSTEYLLSLPLNGALAPGGVITTQPNSLVLDAWHRTHPYRHVFNPEHAKGFRIIREMRFEMDAAGSPEADRTPGFGASALSGVFEESVYGLTKPGDVHRSRGRFVIQRVSEVSSLQ</sequence>
<accession>A0A5R8K9V3</accession>
<keyword evidence="3" id="KW-1185">Reference proteome</keyword>
<dbReference type="Proteomes" id="UP000306196">
    <property type="component" value="Unassembled WGS sequence"/>
</dbReference>
<dbReference type="RefSeq" id="WP_138087990.1">
    <property type="nucleotide sequence ID" value="NZ_VAUV01000016.1"/>
</dbReference>
<evidence type="ECO:0000313" key="3">
    <source>
        <dbReference type="Proteomes" id="UP000306196"/>
    </source>
</evidence>
<feature type="chain" id="PRO_5024356491" description="IgGFc-binding protein N-terminal domain-containing protein" evidence="1">
    <location>
        <begin position="21"/>
        <end position="579"/>
    </location>
</feature>
<protein>
    <recommendedName>
        <fullName evidence="4">IgGFc-binding protein N-terminal domain-containing protein</fullName>
    </recommendedName>
</protein>
<dbReference type="OrthoDB" id="6382295at2"/>
<comment type="caution">
    <text evidence="2">The sequence shown here is derived from an EMBL/GenBank/DDBJ whole genome shotgun (WGS) entry which is preliminary data.</text>
</comment>
<evidence type="ECO:0000256" key="1">
    <source>
        <dbReference type="SAM" id="SignalP"/>
    </source>
</evidence>
<dbReference type="AlphaFoldDB" id="A0A5R8K9V3"/>
<dbReference type="EMBL" id="VAUV01000016">
    <property type="protein sequence ID" value="TLD69066.1"/>
    <property type="molecule type" value="Genomic_DNA"/>
</dbReference>
<organism evidence="2 3">
    <name type="scientific">Phragmitibacter flavus</name>
    <dbReference type="NCBI Taxonomy" id="2576071"/>
    <lineage>
        <taxon>Bacteria</taxon>
        <taxon>Pseudomonadati</taxon>
        <taxon>Verrucomicrobiota</taxon>
        <taxon>Verrucomicrobiia</taxon>
        <taxon>Verrucomicrobiales</taxon>
        <taxon>Verrucomicrobiaceae</taxon>
        <taxon>Phragmitibacter</taxon>
    </lineage>
</organism>
<reference evidence="2 3" key="1">
    <citation type="submission" date="2019-05" db="EMBL/GenBank/DDBJ databases">
        <title>Verrucobacter flavum gen. nov., sp. nov. a new member of the family Verrucomicrobiaceae.</title>
        <authorList>
            <person name="Szuroczki S."/>
            <person name="Abbaszade G."/>
            <person name="Szabo A."/>
            <person name="Felfoldi T."/>
            <person name="Schumann P."/>
            <person name="Boka K."/>
            <person name="Keki Z."/>
            <person name="Toumi M."/>
            <person name="Toth E."/>
        </authorList>
    </citation>
    <scope>NUCLEOTIDE SEQUENCE [LARGE SCALE GENOMIC DNA]</scope>
    <source>
        <strain evidence="2 3">MG-N-17</strain>
    </source>
</reference>
<name>A0A5R8K9V3_9BACT</name>